<dbReference type="InterPro" id="IPR052019">
    <property type="entry name" value="F420H2_bilvrd_red/Heme_oxyg"/>
</dbReference>
<dbReference type="GO" id="GO:0070967">
    <property type="term" value="F:coenzyme F420 binding"/>
    <property type="evidence" value="ECO:0007669"/>
    <property type="project" value="TreeGrafter"/>
</dbReference>
<evidence type="ECO:0000313" key="4">
    <source>
        <dbReference type="EMBL" id="SFB72427.1"/>
    </source>
</evidence>
<accession>A0A1I1DC71</accession>
<feature type="domain" description="Pyridoxamine 5'-phosphate oxidase N-terminal" evidence="3">
    <location>
        <begin position="6"/>
        <end position="132"/>
    </location>
</feature>
<name>A0A1I1DC71_NATHA</name>
<evidence type="ECO:0000256" key="2">
    <source>
        <dbReference type="SAM" id="MobiDB-lite"/>
    </source>
</evidence>
<dbReference type="InterPro" id="IPR011576">
    <property type="entry name" value="Pyridox_Oxase_N"/>
</dbReference>
<evidence type="ECO:0000313" key="5">
    <source>
        <dbReference type="Proteomes" id="UP000199161"/>
    </source>
</evidence>
<feature type="compositionally biased region" description="Basic and acidic residues" evidence="2">
    <location>
        <begin position="41"/>
        <end position="50"/>
    </location>
</feature>
<gene>
    <name evidence="4" type="ORF">SAMN05444422_101494</name>
</gene>
<dbReference type="SUPFAM" id="SSF50475">
    <property type="entry name" value="FMN-binding split barrel"/>
    <property type="match status" value="1"/>
</dbReference>
<evidence type="ECO:0000256" key="1">
    <source>
        <dbReference type="ARBA" id="ARBA00023002"/>
    </source>
</evidence>
<keyword evidence="1" id="KW-0560">Oxidoreductase</keyword>
<proteinExistence type="predicted"/>
<dbReference type="RefSeq" id="WP_089785017.1">
    <property type="nucleotide sequence ID" value="NZ_FOKW01000001.1"/>
</dbReference>
<feature type="region of interest" description="Disordered" evidence="2">
    <location>
        <begin position="41"/>
        <end position="63"/>
    </location>
</feature>
<dbReference type="Pfam" id="PF01243">
    <property type="entry name" value="PNPOx_N"/>
    <property type="match status" value="1"/>
</dbReference>
<dbReference type="EMBL" id="FOKW01000001">
    <property type="protein sequence ID" value="SFB72427.1"/>
    <property type="molecule type" value="Genomic_DNA"/>
</dbReference>
<dbReference type="Gene3D" id="2.30.110.10">
    <property type="entry name" value="Electron Transport, Fmn-binding Protein, Chain A"/>
    <property type="match status" value="1"/>
</dbReference>
<evidence type="ECO:0000259" key="3">
    <source>
        <dbReference type="Pfam" id="PF01243"/>
    </source>
</evidence>
<dbReference type="OrthoDB" id="4669at2157"/>
<dbReference type="PANTHER" id="PTHR35176:SF6">
    <property type="entry name" value="HEME OXYGENASE HI_0854-RELATED"/>
    <property type="match status" value="1"/>
</dbReference>
<dbReference type="Proteomes" id="UP000199161">
    <property type="component" value="Unassembled WGS sequence"/>
</dbReference>
<organism evidence="4 5">
    <name type="scientific">Natronobacterium haloterrestre</name>
    <name type="common">Halobiforma haloterrestris</name>
    <dbReference type="NCBI Taxonomy" id="148448"/>
    <lineage>
        <taxon>Archaea</taxon>
        <taxon>Methanobacteriati</taxon>
        <taxon>Methanobacteriota</taxon>
        <taxon>Stenosarchaea group</taxon>
        <taxon>Halobacteria</taxon>
        <taxon>Halobacteriales</taxon>
        <taxon>Natrialbaceae</taxon>
        <taxon>Natronobacterium</taxon>
    </lineage>
</organism>
<dbReference type="GO" id="GO:0016627">
    <property type="term" value="F:oxidoreductase activity, acting on the CH-CH group of donors"/>
    <property type="evidence" value="ECO:0007669"/>
    <property type="project" value="TreeGrafter"/>
</dbReference>
<reference evidence="5" key="1">
    <citation type="submission" date="2016-10" db="EMBL/GenBank/DDBJ databases">
        <authorList>
            <person name="Varghese N."/>
            <person name="Submissions S."/>
        </authorList>
    </citation>
    <scope>NUCLEOTIDE SEQUENCE [LARGE SCALE GENOMIC DNA]</scope>
    <source>
        <strain evidence="5">DSM 13078</strain>
    </source>
</reference>
<dbReference type="AlphaFoldDB" id="A0A1I1DC71"/>
<protein>
    <submittedName>
        <fullName evidence="4">Pyridoxamine 5'-phosphate oxidase</fullName>
    </submittedName>
</protein>
<dbReference type="InterPro" id="IPR012349">
    <property type="entry name" value="Split_barrel_FMN-bd"/>
</dbReference>
<keyword evidence="5" id="KW-1185">Reference proteome</keyword>
<dbReference type="GO" id="GO:0005829">
    <property type="term" value="C:cytosol"/>
    <property type="evidence" value="ECO:0007669"/>
    <property type="project" value="TreeGrafter"/>
</dbReference>
<sequence length="153" mass="17101">MALPPEAKRRLEEEPRVAHFGTCADGRPHVAPVWFRYAGSEGKKKVHGEETEGDDGDGEKRNSTGEVLEIVTTGRKLENVRDNPRVALSIQADEGGEPRWALTLLGTATVVDDEERSAAARRRIHERYDADPDAYEENVLVRIEIGTANYRTY</sequence>
<dbReference type="PANTHER" id="PTHR35176">
    <property type="entry name" value="HEME OXYGENASE HI_0854-RELATED"/>
    <property type="match status" value="1"/>
</dbReference>